<dbReference type="GeneID" id="112052207"/>
<gene>
    <name evidence="3" type="primary">LOC112052207</name>
</gene>
<feature type="transmembrane region" description="Helical" evidence="1">
    <location>
        <begin position="92"/>
        <end position="109"/>
    </location>
</feature>
<organism evidence="2 3">
    <name type="scientific">Bicyclus anynana</name>
    <name type="common">Squinting bush brown butterfly</name>
    <dbReference type="NCBI Taxonomy" id="110368"/>
    <lineage>
        <taxon>Eukaryota</taxon>
        <taxon>Metazoa</taxon>
        <taxon>Ecdysozoa</taxon>
        <taxon>Arthropoda</taxon>
        <taxon>Hexapoda</taxon>
        <taxon>Insecta</taxon>
        <taxon>Pterygota</taxon>
        <taxon>Neoptera</taxon>
        <taxon>Endopterygota</taxon>
        <taxon>Lepidoptera</taxon>
        <taxon>Glossata</taxon>
        <taxon>Ditrysia</taxon>
        <taxon>Papilionoidea</taxon>
        <taxon>Nymphalidae</taxon>
        <taxon>Satyrinae</taxon>
        <taxon>Satyrini</taxon>
        <taxon>Mycalesina</taxon>
        <taxon>Bicyclus</taxon>
    </lineage>
</organism>
<sequence>MLYEAFMAGVWSSLGSTVGKLSGTHTVVGDSYLIWAGLLILMVLVNTWGCRCYLRSLDAATNSVAPTVISSASSYILSGIIGVVLFNEVSSITWWLGTALIVQGLALVARHQNKSNAQSD</sequence>
<dbReference type="RefSeq" id="XP_023946975.1">
    <property type="nucleotide sequence ID" value="XM_024091207.2"/>
</dbReference>
<dbReference type="OrthoDB" id="5854584at2759"/>
<protein>
    <submittedName>
        <fullName evidence="3">Uncharacterized protein LOC112052207</fullName>
    </submittedName>
</protein>
<evidence type="ECO:0000313" key="2">
    <source>
        <dbReference type="Proteomes" id="UP001652582"/>
    </source>
</evidence>
<dbReference type="PANTHER" id="PTHR31965:SF1">
    <property type="entry name" value="TRANSMEMBRANE PROTEIN 42"/>
    <property type="match status" value="1"/>
</dbReference>
<name>A0A6J1NGQ7_BICAN</name>
<dbReference type="InterPro" id="IPR039632">
    <property type="entry name" value="TMEM42"/>
</dbReference>
<feature type="transmembrane region" description="Helical" evidence="1">
    <location>
        <begin position="32"/>
        <end position="54"/>
    </location>
</feature>
<feature type="transmembrane region" description="Helical" evidence="1">
    <location>
        <begin position="66"/>
        <end position="86"/>
    </location>
</feature>
<dbReference type="AlphaFoldDB" id="A0A6J1NGQ7"/>
<accession>A0A6J1NGQ7</accession>
<dbReference type="PANTHER" id="PTHR31965">
    <property type="entry name" value="TRANSMEMBRANE PROTEIN 42"/>
    <property type="match status" value="1"/>
</dbReference>
<reference evidence="3" key="1">
    <citation type="submission" date="2025-08" db="UniProtKB">
        <authorList>
            <consortium name="RefSeq"/>
        </authorList>
    </citation>
    <scope>IDENTIFICATION</scope>
</reference>
<evidence type="ECO:0000256" key="1">
    <source>
        <dbReference type="SAM" id="Phobius"/>
    </source>
</evidence>
<dbReference type="KEGG" id="bany:112052207"/>
<dbReference type="InterPro" id="IPR037185">
    <property type="entry name" value="EmrE-like"/>
</dbReference>
<dbReference type="Proteomes" id="UP001652582">
    <property type="component" value="Chromosome 15"/>
</dbReference>
<dbReference type="SUPFAM" id="SSF103481">
    <property type="entry name" value="Multidrug resistance efflux transporter EmrE"/>
    <property type="match status" value="1"/>
</dbReference>
<keyword evidence="1" id="KW-0472">Membrane</keyword>
<keyword evidence="1" id="KW-1133">Transmembrane helix</keyword>
<keyword evidence="2" id="KW-1185">Reference proteome</keyword>
<evidence type="ECO:0000313" key="3">
    <source>
        <dbReference type="RefSeq" id="XP_023946975.1"/>
    </source>
</evidence>
<proteinExistence type="predicted"/>
<keyword evidence="1" id="KW-0812">Transmembrane</keyword>
<dbReference type="Gene3D" id="1.10.3730.20">
    <property type="match status" value="1"/>
</dbReference>